<feature type="transmembrane region" description="Helical" evidence="7">
    <location>
        <begin position="270"/>
        <end position="292"/>
    </location>
</feature>
<reference evidence="9" key="1">
    <citation type="thesis" date="2021" institute="BYU ScholarsArchive" country="Provo, UT, USA">
        <title>Applications of and Algorithms for Genome Assembly and Genomic Analyses with an Emphasis on Marine Teleosts.</title>
        <authorList>
            <person name="Pickett B.D."/>
        </authorList>
    </citation>
    <scope>NUCLEOTIDE SEQUENCE</scope>
    <source>
        <strain evidence="9">HI-2016</strain>
    </source>
</reference>
<evidence type="ECO:0000256" key="8">
    <source>
        <dbReference type="SAM" id="SignalP"/>
    </source>
</evidence>
<dbReference type="InterPro" id="IPR036259">
    <property type="entry name" value="MFS_trans_sf"/>
</dbReference>
<feature type="transmembrane region" description="Helical" evidence="7">
    <location>
        <begin position="109"/>
        <end position="130"/>
    </location>
</feature>
<feature type="transmembrane region" description="Helical" evidence="7">
    <location>
        <begin position="323"/>
        <end position="341"/>
    </location>
</feature>
<dbReference type="Gene3D" id="1.20.1250.20">
    <property type="entry name" value="MFS general substrate transporter like domains"/>
    <property type="match status" value="1"/>
</dbReference>
<feature type="transmembrane region" description="Helical" evidence="7">
    <location>
        <begin position="77"/>
        <end position="97"/>
    </location>
</feature>
<dbReference type="GO" id="GO:0016020">
    <property type="term" value="C:membrane"/>
    <property type="evidence" value="ECO:0007669"/>
    <property type="project" value="UniProtKB-SubCell"/>
</dbReference>
<evidence type="ECO:0000313" key="9">
    <source>
        <dbReference type="EMBL" id="KAG9352769.1"/>
    </source>
</evidence>
<feature type="transmembrane region" description="Helical" evidence="7">
    <location>
        <begin position="353"/>
        <end position="371"/>
    </location>
</feature>
<evidence type="ECO:0000313" key="10">
    <source>
        <dbReference type="Proteomes" id="UP000824540"/>
    </source>
</evidence>
<dbReference type="SUPFAM" id="SSF103473">
    <property type="entry name" value="MFS general substrate transporter"/>
    <property type="match status" value="1"/>
</dbReference>
<feature type="transmembrane region" description="Helical" evidence="7">
    <location>
        <begin position="42"/>
        <end position="65"/>
    </location>
</feature>
<keyword evidence="2" id="KW-0813">Transport</keyword>
<evidence type="ECO:0000256" key="7">
    <source>
        <dbReference type="SAM" id="Phobius"/>
    </source>
</evidence>
<feature type="transmembrane region" description="Helical" evidence="7">
    <location>
        <begin position="377"/>
        <end position="400"/>
    </location>
</feature>
<evidence type="ECO:0000256" key="6">
    <source>
        <dbReference type="ARBA" id="ARBA00038193"/>
    </source>
</evidence>
<feature type="transmembrane region" description="Helical" evidence="7">
    <location>
        <begin position="499"/>
        <end position="517"/>
    </location>
</feature>
<sequence>MWAKLARLLLVNTLSCGLEICMATGTIYIPPLLLEAGVEERFMTMVLGVGPVLGLVFVPMIGSASDKWSGRFGRRRPFIWTLCSGVLLSLFIIPNASRLAALLVPLPHFLEVLLLVVGICLMEFCGQACFTPLEALVSDLFPGEEESRQAFSVYSLMISIGGCMGYLLPAMDWNTITLASYLGGQEAFIYALLTVIFLLCLLTTIFISEVQGKGEVSKKRPISSTFPTHKASPCCTLFFLFRPKHLRMVLGGCLSILPELRRMYKQVPLVIRRLFMAELCSWMGLMSFLLFYTDFVGEGLYNGVPAAVPGSEGRLLYDEGVRMGSLGLFLQCSTSVVFSLLMDRLVKWWGMRVVYLTSIAVLALATMVMSVSRYLPLVTLMAAATGYTFSTLQVLPYALICLYHSDQKVFFPCSNPRMSEGQETIEKRLMLPPGAITQHYRNELSNEMSGPGASQPALAAAPTRGIYVSLQMDGTFSAAPAPVEPARGMCLDMAILDSAYLLSQVLPSLLLGFIVQLTESVTAYMACASAFSLLAFYISSRMIFNSTDLERSGNS</sequence>
<dbReference type="CDD" id="cd17313">
    <property type="entry name" value="MFS_SLC45_SUC"/>
    <property type="match status" value="1"/>
</dbReference>
<name>A0A8T2PKC8_9TELE</name>
<protein>
    <recommendedName>
        <fullName evidence="11">Solute carrier family 45 member 3</fullName>
    </recommendedName>
</protein>
<keyword evidence="4 7" id="KW-1133">Transmembrane helix</keyword>
<evidence type="ECO:0000256" key="4">
    <source>
        <dbReference type="ARBA" id="ARBA00022989"/>
    </source>
</evidence>
<gene>
    <name evidence="9" type="ORF">JZ751_017345</name>
</gene>
<dbReference type="OrthoDB" id="28755at2759"/>
<evidence type="ECO:0000256" key="3">
    <source>
        <dbReference type="ARBA" id="ARBA00022692"/>
    </source>
</evidence>
<dbReference type="PANTHER" id="PTHR19432:SF37">
    <property type="entry name" value="SOLUTE CARRIER FAMILY 45 MEMBER 3"/>
    <property type="match status" value="1"/>
</dbReference>
<feature type="signal peptide" evidence="8">
    <location>
        <begin position="1"/>
        <end position="17"/>
    </location>
</feature>
<dbReference type="FunFam" id="1.20.1250.20:FF:000193">
    <property type="entry name" value="Solute carrier family 45 member 3"/>
    <property type="match status" value="1"/>
</dbReference>
<keyword evidence="3 7" id="KW-0812">Transmembrane</keyword>
<dbReference type="PANTHER" id="PTHR19432">
    <property type="entry name" value="SUGAR TRANSPORTER"/>
    <property type="match status" value="1"/>
</dbReference>
<dbReference type="GO" id="GO:0008506">
    <property type="term" value="F:sucrose:proton symporter activity"/>
    <property type="evidence" value="ECO:0007669"/>
    <property type="project" value="TreeGrafter"/>
</dbReference>
<dbReference type="AlphaFoldDB" id="A0A8T2PKC8"/>
<evidence type="ECO:0008006" key="11">
    <source>
        <dbReference type="Google" id="ProtNLM"/>
    </source>
</evidence>
<keyword evidence="5 7" id="KW-0472">Membrane</keyword>
<accession>A0A8T2PKC8</accession>
<keyword evidence="8" id="KW-0732">Signal</keyword>
<dbReference type="Proteomes" id="UP000824540">
    <property type="component" value="Unassembled WGS sequence"/>
</dbReference>
<feature type="transmembrane region" description="Helical" evidence="7">
    <location>
        <begin position="188"/>
        <end position="210"/>
    </location>
</feature>
<dbReference type="EMBL" id="JAFBMS010000004">
    <property type="protein sequence ID" value="KAG9352769.1"/>
    <property type="molecule type" value="Genomic_DNA"/>
</dbReference>
<proteinExistence type="inferred from homology"/>
<feature type="transmembrane region" description="Helical" evidence="7">
    <location>
        <begin position="523"/>
        <end position="544"/>
    </location>
</feature>
<feature type="chain" id="PRO_5035930029" description="Solute carrier family 45 member 3" evidence="8">
    <location>
        <begin position="18"/>
        <end position="555"/>
    </location>
</feature>
<evidence type="ECO:0000256" key="1">
    <source>
        <dbReference type="ARBA" id="ARBA00004141"/>
    </source>
</evidence>
<keyword evidence="10" id="KW-1185">Reference proteome</keyword>
<comment type="similarity">
    <text evidence="6">Belongs to the glycoside-pentoside-hexuronide (GPH) cation symporter transporter (TC 2.A.2) family.</text>
</comment>
<dbReference type="InterPro" id="IPR011701">
    <property type="entry name" value="MFS"/>
</dbReference>
<dbReference type="Pfam" id="PF07690">
    <property type="entry name" value="MFS_1"/>
    <property type="match status" value="1"/>
</dbReference>
<evidence type="ECO:0000256" key="5">
    <source>
        <dbReference type="ARBA" id="ARBA00023136"/>
    </source>
</evidence>
<comment type="subcellular location">
    <subcellularLocation>
        <location evidence="1">Membrane</location>
        <topology evidence="1">Multi-pass membrane protein</topology>
    </subcellularLocation>
</comment>
<comment type="caution">
    <text evidence="9">The sequence shown here is derived from an EMBL/GenBank/DDBJ whole genome shotgun (WGS) entry which is preliminary data.</text>
</comment>
<organism evidence="9 10">
    <name type="scientific">Albula glossodonta</name>
    <name type="common">roundjaw bonefish</name>
    <dbReference type="NCBI Taxonomy" id="121402"/>
    <lineage>
        <taxon>Eukaryota</taxon>
        <taxon>Metazoa</taxon>
        <taxon>Chordata</taxon>
        <taxon>Craniata</taxon>
        <taxon>Vertebrata</taxon>
        <taxon>Euteleostomi</taxon>
        <taxon>Actinopterygii</taxon>
        <taxon>Neopterygii</taxon>
        <taxon>Teleostei</taxon>
        <taxon>Albuliformes</taxon>
        <taxon>Albulidae</taxon>
        <taxon>Albula</taxon>
    </lineage>
</organism>
<feature type="transmembrane region" description="Helical" evidence="7">
    <location>
        <begin position="151"/>
        <end position="168"/>
    </location>
</feature>
<evidence type="ECO:0000256" key="2">
    <source>
        <dbReference type="ARBA" id="ARBA00022448"/>
    </source>
</evidence>